<dbReference type="Proteomes" id="UP000215559">
    <property type="component" value="Unassembled WGS sequence"/>
</dbReference>
<dbReference type="GO" id="GO:0008757">
    <property type="term" value="F:S-adenosylmethionine-dependent methyltransferase activity"/>
    <property type="evidence" value="ECO:0007669"/>
    <property type="project" value="InterPro"/>
</dbReference>
<dbReference type="InterPro" id="IPR013216">
    <property type="entry name" value="Methyltransf_11"/>
</dbReference>
<feature type="domain" description="Methyltransferase type 11" evidence="1">
    <location>
        <begin position="49"/>
        <end position="137"/>
    </location>
</feature>
<reference evidence="2 3" key="1">
    <citation type="submission" date="2017-07" db="EMBL/GenBank/DDBJ databases">
        <title>Recovery of genomes from metagenomes via a dereplication, aggregation, and scoring strategy.</title>
        <authorList>
            <person name="Sieber C.M."/>
            <person name="Probst A.J."/>
            <person name="Sharrar A."/>
            <person name="Thomas B.C."/>
            <person name="Hess M."/>
            <person name="Tringe S.G."/>
            <person name="Banfield J.F."/>
        </authorList>
    </citation>
    <scope>NUCLEOTIDE SEQUENCE [LARGE SCALE GENOMIC DNA]</scope>
    <source>
        <strain evidence="2">JGI_Cruoil_03_51_56</strain>
    </source>
</reference>
<dbReference type="Pfam" id="PF08241">
    <property type="entry name" value="Methyltransf_11"/>
    <property type="match status" value="1"/>
</dbReference>
<feature type="non-terminal residue" evidence="2">
    <location>
        <position position="183"/>
    </location>
</feature>
<dbReference type="AlphaFoldDB" id="A0A235BWE3"/>
<evidence type="ECO:0000259" key="1">
    <source>
        <dbReference type="Pfam" id="PF08241"/>
    </source>
</evidence>
<sequence length="183" mass="21128">MLREFVRLNSRVCSAIERYLPQAKQNMSSLYEEVVAKHMLELERNSVIVDVGGGEKCAFAEFKPARSRIIAVDSSEQELCQNQDVDEIRVADATKGLPFRDNEVDMVVSKHVLEHLHDIKGFVLEANRILKINGYFIHFFPARYALFAIVNRLIPGRLAQRLVHSFLPETKGTRRFRAYYDRC</sequence>
<dbReference type="Gene3D" id="3.40.50.150">
    <property type="entry name" value="Vaccinia Virus protein VP39"/>
    <property type="match status" value="1"/>
</dbReference>
<dbReference type="EMBL" id="NOZP01000070">
    <property type="protein sequence ID" value="OYD16107.1"/>
    <property type="molecule type" value="Genomic_DNA"/>
</dbReference>
<protein>
    <recommendedName>
        <fullName evidence="1">Methyltransferase type 11 domain-containing protein</fullName>
    </recommendedName>
</protein>
<proteinExistence type="predicted"/>
<evidence type="ECO:0000313" key="2">
    <source>
        <dbReference type="EMBL" id="OYD16107.1"/>
    </source>
</evidence>
<organism evidence="2 3">
    <name type="scientific">candidate division WOR-3 bacterium JGI_Cruoil_03_51_56</name>
    <dbReference type="NCBI Taxonomy" id="1973747"/>
    <lineage>
        <taxon>Bacteria</taxon>
        <taxon>Bacteria division WOR-3</taxon>
    </lineage>
</organism>
<name>A0A235BWE3_UNCW3</name>
<dbReference type="SUPFAM" id="SSF53335">
    <property type="entry name" value="S-adenosyl-L-methionine-dependent methyltransferases"/>
    <property type="match status" value="1"/>
</dbReference>
<gene>
    <name evidence="2" type="ORF">CH330_03700</name>
</gene>
<dbReference type="CDD" id="cd02440">
    <property type="entry name" value="AdoMet_MTases"/>
    <property type="match status" value="1"/>
</dbReference>
<accession>A0A235BWE3</accession>
<evidence type="ECO:0000313" key="3">
    <source>
        <dbReference type="Proteomes" id="UP000215559"/>
    </source>
</evidence>
<dbReference type="InterPro" id="IPR029063">
    <property type="entry name" value="SAM-dependent_MTases_sf"/>
</dbReference>
<comment type="caution">
    <text evidence="2">The sequence shown here is derived from an EMBL/GenBank/DDBJ whole genome shotgun (WGS) entry which is preliminary data.</text>
</comment>